<dbReference type="Gene3D" id="3.40.50.300">
    <property type="entry name" value="P-loop containing nucleotide triphosphate hydrolases"/>
    <property type="match status" value="1"/>
</dbReference>
<dbReference type="GO" id="GO:0007266">
    <property type="term" value="P:Rho protein signal transduction"/>
    <property type="evidence" value="ECO:0007669"/>
    <property type="project" value="TreeGrafter"/>
</dbReference>
<organism evidence="2 3">
    <name type="scientific">Artemia franciscana</name>
    <name type="common">Brine shrimp</name>
    <name type="synonym">Artemia sanfranciscana</name>
    <dbReference type="NCBI Taxonomy" id="6661"/>
    <lineage>
        <taxon>Eukaryota</taxon>
        <taxon>Metazoa</taxon>
        <taxon>Ecdysozoa</taxon>
        <taxon>Arthropoda</taxon>
        <taxon>Crustacea</taxon>
        <taxon>Branchiopoda</taxon>
        <taxon>Anostraca</taxon>
        <taxon>Artemiidae</taxon>
        <taxon>Artemia</taxon>
    </lineage>
</organism>
<keyword evidence="3" id="KW-1185">Reference proteome</keyword>
<dbReference type="Pfam" id="PF16512">
    <property type="entry name" value="RhoGAP-FF1"/>
    <property type="match status" value="1"/>
</dbReference>
<evidence type="ECO:0000313" key="2">
    <source>
        <dbReference type="EMBL" id="KAK2713481.1"/>
    </source>
</evidence>
<proteinExistence type="predicted"/>
<dbReference type="PANTHER" id="PTHR46005:SF4">
    <property type="entry name" value="RHO GTPASE-ACTIVATING PROTEIN 190"/>
    <property type="match status" value="1"/>
</dbReference>
<gene>
    <name evidence="2" type="ORF">QYM36_009375</name>
</gene>
<feature type="domain" description="Rho GTPase-activating protein FF" evidence="1">
    <location>
        <begin position="261"/>
        <end position="340"/>
    </location>
</feature>
<dbReference type="InterPro" id="IPR032835">
    <property type="entry name" value="RhoGAP-FF1"/>
</dbReference>
<dbReference type="Proteomes" id="UP001187531">
    <property type="component" value="Unassembled WGS sequence"/>
</dbReference>
<name>A0AA88HT02_ARTSF</name>
<dbReference type="AlphaFoldDB" id="A0AA88HT02"/>
<dbReference type="GO" id="GO:0005096">
    <property type="term" value="F:GTPase activator activity"/>
    <property type="evidence" value="ECO:0007669"/>
    <property type="project" value="TreeGrafter"/>
</dbReference>
<protein>
    <recommendedName>
        <fullName evidence="1">Rho GTPase-activating protein FF domain-containing protein</fullName>
    </recommendedName>
</protein>
<dbReference type="GO" id="GO:0050770">
    <property type="term" value="P:regulation of axonogenesis"/>
    <property type="evidence" value="ECO:0007669"/>
    <property type="project" value="TreeGrafter"/>
</dbReference>
<evidence type="ECO:0000313" key="3">
    <source>
        <dbReference type="Proteomes" id="UP001187531"/>
    </source>
</evidence>
<accession>A0AA88HT02</accession>
<dbReference type="InterPro" id="IPR036517">
    <property type="entry name" value="FF_domain_sf"/>
</dbReference>
<reference evidence="2" key="1">
    <citation type="submission" date="2023-07" db="EMBL/GenBank/DDBJ databases">
        <title>Chromosome-level genome assembly of Artemia franciscana.</title>
        <authorList>
            <person name="Jo E."/>
        </authorList>
    </citation>
    <scope>NUCLEOTIDE SEQUENCE</scope>
    <source>
        <tissue evidence="2">Whole body</tissue>
    </source>
</reference>
<dbReference type="EMBL" id="JAVRJZ010000014">
    <property type="protein sequence ID" value="KAK2713481.1"/>
    <property type="molecule type" value="Genomic_DNA"/>
</dbReference>
<dbReference type="InterPro" id="IPR027417">
    <property type="entry name" value="P-loop_NTPase"/>
</dbReference>
<evidence type="ECO:0000259" key="1">
    <source>
        <dbReference type="Pfam" id="PF16512"/>
    </source>
</evidence>
<dbReference type="PANTHER" id="PTHR46005">
    <property type="entry name" value="RHO GTPASE-ACTIVATING PROTEIN 190"/>
    <property type="match status" value="1"/>
</dbReference>
<dbReference type="SUPFAM" id="SSF52540">
    <property type="entry name" value="P-loop containing nucleoside triphosphate hydrolases"/>
    <property type="match status" value="1"/>
</dbReference>
<sequence length="431" mass="49882">MARRGDGGKCFNISVVGLSGTERDKGQLGVGKSCLCNRFVRPKADDYFTEHISVLSQSDFSGRVINNDHFLYWGEIRRVSEDGVEFHFQVVEQTEFVDDSSFQPFKGGKMEPYVKRCSNTKLQSAEKLMYICKNQLGIEKEYEQKVIPDGRFNVDGFLCLVDVSVVPSRPIERQLDFIAHTLQNLMKTKKPVVVVTTKNDEACDAFVREVERFINRKDFKGNIPIVETSAHENVNVDLAFVILAQLIDKTKGRTRIVPYSEAYRSRKELADSATEAYMRLVRMHVQDYRTPWSHASKKLSLQQDYIFFVDNFGQDDAKRLFMKHVKRLKDEHLARKVKGYTDSLPDVLMDLYPDIPSLGDGDWERIKEEIHQHPDFEHYFIDCPADATWMDLDLLESTENRIPFNVLELQEAESVYRSHVNMLQREQRLAV</sequence>
<dbReference type="GO" id="GO:0005829">
    <property type="term" value="C:cytosol"/>
    <property type="evidence" value="ECO:0007669"/>
    <property type="project" value="TreeGrafter"/>
</dbReference>
<dbReference type="GO" id="GO:0008361">
    <property type="term" value="P:regulation of cell size"/>
    <property type="evidence" value="ECO:0007669"/>
    <property type="project" value="TreeGrafter"/>
</dbReference>
<dbReference type="InterPro" id="IPR051978">
    <property type="entry name" value="Rho-GAP_domain"/>
</dbReference>
<comment type="caution">
    <text evidence="2">The sequence shown here is derived from an EMBL/GenBank/DDBJ whole genome shotgun (WGS) entry which is preliminary data.</text>
</comment>
<dbReference type="Gene3D" id="1.10.10.440">
    <property type="entry name" value="FF domain"/>
    <property type="match status" value="1"/>
</dbReference>